<reference evidence="5" key="1">
    <citation type="submission" date="2016-10" db="EMBL/GenBank/DDBJ databases">
        <authorList>
            <person name="Varghese N."/>
            <person name="Submissions S."/>
        </authorList>
    </citation>
    <scope>NUCLEOTIDE SEQUENCE [LARGE SCALE GENOMIC DNA]</scope>
    <source>
        <strain evidence="5">DSM 123</strain>
    </source>
</reference>
<dbReference type="RefSeq" id="WP_011501528.1">
    <property type="nucleotide sequence ID" value="NZ_FODT01000002.1"/>
</dbReference>
<evidence type="ECO:0000256" key="2">
    <source>
        <dbReference type="ARBA" id="ARBA00023002"/>
    </source>
</evidence>
<dbReference type="InterPro" id="IPR012349">
    <property type="entry name" value="Split_barrel_FMN-bd"/>
</dbReference>
<dbReference type="Gene3D" id="2.30.110.10">
    <property type="entry name" value="Electron Transport, Fmn-binding Protein, Chain A"/>
    <property type="match status" value="1"/>
</dbReference>
<evidence type="ECO:0000256" key="1">
    <source>
        <dbReference type="ARBA" id="ARBA00008898"/>
    </source>
</evidence>
<dbReference type="InterPro" id="IPR002563">
    <property type="entry name" value="Flavin_Rdtase-like_dom"/>
</dbReference>
<dbReference type="Proteomes" id="UP000199615">
    <property type="component" value="Unassembled WGS sequence"/>
</dbReference>
<organism evidence="4 5">
    <name type="scientific">Rhodopseudomonas pseudopalustris</name>
    <dbReference type="NCBI Taxonomy" id="1513892"/>
    <lineage>
        <taxon>Bacteria</taxon>
        <taxon>Pseudomonadati</taxon>
        <taxon>Pseudomonadota</taxon>
        <taxon>Alphaproteobacteria</taxon>
        <taxon>Hyphomicrobiales</taxon>
        <taxon>Nitrobacteraceae</taxon>
        <taxon>Rhodopseudomonas</taxon>
    </lineage>
</organism>
<feature type="domain" description="Flavin reductase like" evidence="3">
    <location>
        <begin position="22"/>
        <end position="169"/>
    </location>
</feature>
<keyword evidence="2" id="KW-0560">Oxidoreductase</keyword>
<dbReference type="EMBL" id="FODT01000002">
    <property type="protein sequence ID" value="SEO29075.1"/>
    <property type="molecule type" value="Genomic_DNA"/>
</dbReference>
<protein>
    <submittedName>
        <fullName evidence="4">NADH-FMN oxidoreductase RutF, flavin reductase (DIM6/NTAB) family</fullName>
    </submittedName>
</protein>
<dbReference type="SUPFAM" id="SSF50475">
    <property type="entry name" value="FMN-binding split barrel"/>
    <property type="match status" value="1"/>
</dbReference>
<keyword evidence="5" id="KW-1185">Reference proteome</keyword>
<dbReference type="GO" id="GO:0010181">
    <property type="term" value="F:FMN binding"/>
    <property type="evidence" value="ECO:0007669"/>
    <property type="project" value="InterPro"/>
</dbReference>
<dbReference type="PANTHER" id="PTHR30466:SF11">
    <property type="entry name" value="FLAVIN-DEPENDENT MONOOXYGENASE, REDUCTASE SUBUNIT HSAB"/>
    <property type="match status" value="1"/>
</dbReference>
<accession>A0A1H8NHL1</accession>
<dbReference type="OrthoDB" id="9789254at2"/>
<dbReference type="InterPro" id="IPR050268">
    <property type="entry name" value="NADH-dep_flavin_reductase"/>
</dbReference>
<dbReference type="GO" id="GO:0042602">
    <property type="term" value="F:riboflavin reductase (NADPH) activity"/>
    <property type="evidence" value="ECO:0007669"/>
    <property type="project" value="TreeGrafter"/>
</dbReference>
<sequence length="173" mass="18208">MNVRPATIPASATGSATFKAAMRHLAGGVSIVSSGQGDDRNGLTVTSVSSLSAEPPSLIVCINRDCSILPVLRDQGNFGVNILGSGHRELADRFAGRHGIRGAQRYDSGDWIELVTGAPLLADALAAIDCTVDSIMDWNSHALVIGRVEAVHFHDGPQALVYWRGGYLDVGAE</sequence>
<dbReference type="SMART" id="SM00903">
    <property type="entry name" value="Flavin_Reduct"/>
    <property type="match status" value="1"/>
</dbReference>
<evidence type="ECO:0000313" key="5">
    <source>
        <dbReference type="Proteomes" id="UP000199615"/>
    </source>
</evidence>
<evidence type="ECO:0000259" key="3">
    <source>
        <dbReference type="SMART" id="SM00903"/>
    </source>
</evidence>
<dbReference type="AlphaFoldDB" id="A0A1H8NHL1"/>
<dbReference type="Pfam" id="PF01613">
    <property type="entry name" value="Flavin_Reduct"/>
    <property type="match status" value="1"/>
</dbReference>
<evidence type="ECO:0000313" key="4">
    <source>
        <dbReference type="EMBL" id="SEO29075.1"/>
    </source>
</evidence>
<proteinExistence type="inferred from homology"/>
<dbReference type="PANTHER" id="PTHR30466">
    <property type="entry name" value="FLAVIN REDUCTASE"/>
    <property type="match status" value="1"/>
</dbReference>
<gene>
    <name evidence="4" type="ORF">SAMN05444123_102110</name>
</gene>
<name>A0A1H8NHL1_9BRAD</name>
<comment type="similarity">
    <text evidence="1">Belongs to the non-flavoprotein flavin reductase family.</text>
</comment>